<reference evidence="10 11" key="1">
    <citation type="submission" date="2019-11" db="EMBL/GenBank/DDBJ databases">
        <authorList>
            <person name="Dong K."/>
        </authorList>
    </citation>
    <scope>NUCLEOTIDE SEQUENCE [LARGE SCALE GENOMIC DNA]</scope>
    <source>
        <strain evidence="10 11">DK608</strain>
    </source>
</reference>
<feature type="transmembrane region" description="Helical" evidence="9">
    <location>
        <begin position="63"/>
        <end position="87"/>
    </location>
</feature>
<dbReference type="Pfam" id="PF04066">
    <property type="entry name" value="MrpF_PhaF"/>
    <property type="match status" value="1"/>
</dbReference>
<dbReference type="AlphaFoldDB" id="A0A6L6IVD6"/>
<dbReference type="RefSeq" id="WP_155043464.1">
    <property type="nucleotide sequence ID" value="NZ_WMIH01000002.1"/>
</dbReference>
<keyword evidence="8" id="KW-0050">Antiport</keyword>
<dbReference type="GO" id="GO:0005886">
    <property type="term" value="C:plasma membrane"/>
    <property type="evidence" value="ECO:0007669"/>
    <property type="project" value="UniProtKB-SubCell"/>
</dbReference>
<dbReference type="PANTHER" id="PTHR34702">
    <property type="entry name" value="NA(+)/H(+) ANTIPORTER SUBUNIT F1"/>
    <property type="match status" value="1"/>
</dbReference>
<keyword evidence="4 8" id="KW-1003">Cell membrane</keyword>
<proteinExistence type="inferred from homology"/>
<dbReference type="NCBIfam" id="NF004812">
    <property type="entry name" value="PRK06161.1"/>
    <property type="match status" value="1"/>
</dbReference>
<evidence type="ECO:0000256" key="9">
    <source>
        <dbReference type="SAM" id="Phobius"/>
    </source>
</evidence>
<dbReference type="PIRSF" id="PIRSF028784">
    <property type="entry name" value="MrpF"/>
    <property type="match status" value="1"/>
</dbReference>
<evidence type="ECO:0000256" key="8">
    <source>
        <dbReference type="PIRNR" id="PIRNR028784"/>
    </source>
</evidence>
<name>A0A6L6IVD6_9RHOB</name>
<evidence type="ECO:0000256" key="7">
    <source>
        <dbReference type="ARBA" id="ARBA00023136"/>
    </source>
</evidence>
<feature type="transmembrane region" description="Helical" evidence="9">
    <location>
        <begin position="6"/>
        <end position="26"/>
    </location>
</feature>
<evidence type="ECO:0000256" key="6">
    <source>
        <dbReference type="ARBA" id="ARBA00022989"/>
    </source>
</evidence>
<comment type="similarity">
    <text evidence="2 8">Belongs to the CPA3 antiporters (TC 2.A.63) subunit F family.</text>
</comment>
<evidence type="ECO:0000313" key="10">
    <source>
        <dbReference type="EMBL" id="MTH63548.1"/>
    </source>
</evidence>
<evidence type="ECO:0000256" key="1">
    <source>
        <dbReference type="ARBA" id="ARBA00004651"/>
    </source>
</evidence>
<dbReference type="GO" id="GO:0015385">
    <property type="term" value="F:sodium:proton antiporter activity"/>
    <property type="evidence" value="ECO:0007669"/>
    <property type="project" value="TreeGrafter"/>
</dbReference>
<keyword evidence="5 9" id="KW-0812">Transmembrane</keyword>
<keyword evidence="6 9" id="KW-1133">Transmembrane helix</keyword>
<keyword evidence="11" id="KW-1185">Reference proteome</keyword>
<dbReference type="EMBL" id="WMII01000003">
    <property type="protein sequence ID" value="MTH63548.1"/>
    <property type="molecule type" value="Genomic_DNA"/>
</dbReference>
<feature type="transmembrane region" description="Helical" evidence="9">
    <location>
        <begin position="38"/>
        <end position="57"/>
    </location>
</feature>
<evidence type="ECO:0000256" key="2">
    <source>
        <dbReference type="ARBA" id="ARBA00009212"/>
    </source>
</evidence>
<evidence type="ECO:0000256" key="4">
    <source>
        <dbReference type="ARBA" id="ARBA00022475"/>
    </source>
</evidence>
<sequence>MSATILQFALTYAQIAMIIALGLSCWRMLRGPRAQDRVLAMDTMYIQCMLLFLLIGMGSGNVFFFESALVIGVLGFVTTVCAAKFLMRGEVIE</sequence>
<gene>
    <name evidence="10" type="ORF">GL284_04600</name>
</gene>
<protein>
    <submittedName>
        <fullName evidence="10">K+/H+ antiporter subunit F</fullName>
    </submittedName>
</protein>
<dbReference type="Proteomes" id="UP000478740">
    <property type="component" value="Unassembled WGS sequence"/>
</dbReference>
<comment type="caution">
    <text evidence="10">The sequence shown here is derived from an EMBL/GenBank/DDBJ whole genome shotgun (WGS) entry which is preliminary data.</text>
</comment>
<evidence type="ECO:0000256" key="5">
    <source>
        <dbReference type="ARBA" id="ARBA00022692"/>
    </source>
</evidence>
<dbReference type="InterPro" id="IPR007208">
    <property type="entry name" value="MrpF/PhaF-like"/>
</dbReference>
<evidence type="ECO:0000256" key="3">
    <source>
        <dbReference type="ARBA" id="ARBA00022448"/>
    </source>
</evidence>
<comment type="subcellular location">
    <subcellularLocation>
        <location evidence="1 8">Cell membrane</location>
        <topology evidence="1 8">Multi-pass membrane protein</topology>
    </subcellularLocation>
</comment>
<keyword evidence="3 8" id="KW-0813">Transport</keyword>
<accession>A0A6L6IVD6</accession>
<keyword evidence="7 8" id="KW-0472">Membrane</keyword>
<evidence type="ECO:0000313" key="11">
    <source>
        <dbReference type="Proteomes" id="UP000478740"/>
    </source>
</evidence>
<dbReference type="PANTHER" id="PTHR34702:SF1">
    <property type="entry name" value="NA(+)_H(+) ANTIPORTER SUBUNIT F"/>
    <property type="match status" value="1"/>
</dbReference>
<keyword evidence="8" id="KW-0406">Ion transport</keyword>
<organism evidence="10 11">
    <name type="scientific">Paracoccus shanxieyensis</name>
    <dbReference type="NCBI Taxonomy" id="2675752"/>
    <lineage>
        <taxon>Bacteria</taxon>
        <taxon>Pseudomonadati</taxon>
        <taxon>Pseudomonadota</taxon>
        <taxon>Alphaproteobacteria</taxon>
        <taxon>Rhodobacterales</taxon>
        <taxon>Paracoccaceae</taxon>
        <taxon>Paracoccus</taxon>
    </lineage>
</organism>